<feature type="compositionally biased region" description="Basic residues" evidence="1">
    <location>
        <begin position="34"/>
        <end position="50"/>
    </location>
</feature>
<protein>
    <submittedName>
        <fullName evidence="2">Uncharacterized protein</fullName>
    </submittedName>
</protein>
<feature type="region of interest" description="Disordered" evidence="1">
    <location>
        <begin position="1"/>
        <end position="107"/>
    </location>
</feature>
<dbReference type="Proteomes" id="UP000054270">
    <property type="component" value="Unassembled WGS sequence"/>
</dbReference>
<dbReference type="EMBL" id="KN817619">
    <property type="protein sequence ID" value="KJA16552.1"/>
    <property type="molecule type" value="Genomic_DNA"/>
</dbReference>
<gene>
    <name evidence="2" type="ORF">HYPSUDRAFT_206941</name>
</gene>
<evidence type="ECO:0000256" key="1">
    <source>
        <dbReference type="SAM" id="MobiDB-lite"/>
    </source>
</evidence>
<proteinExistence type="predicted"/>
<evidence type="ECO:0000313" key="2">
    <source>
        <dbReference type="EMBL" id="KJA16552.1"/>
    </source>
</evidence>
<sequence length="107" mass="11708">MASRSSGRRGCAPRAPAGGVAGDEWGWRRAFAARGRRRAEIKKTASRRAPRPATSQANRTEQNSTHAPSTSFVLQGPHAQRRARLPAYLQRPNTQRDTPARRPVGAP</sequence>
<evidence type="ECO:0000313" key="3">
    <source>
        <dbReference type="Proteomes" id="UP000054270"/>
    </source>
</evidence>
<accession>A0A0D2KPJ0</accession>
<feature type="compositionally biased region" description="Polar residues" evidence="1">
    <location>
        <begin position="53"/>
        <end position="73"/>
    </location>
</feature>
<organism evidence="2 3">
    <name type="scientific">Hypholoma sublateritium (strain FD-334 SS-4)</name>
    <dbReference type="NCBI Taxonomy" id="945553"/>
    <lineage>
        <taxon>Eukaryota</taxon>
        <taxon>Fungi</taxon>
        <taxon>Dikarya</taxon>
        <taxon>Basidiomycota</taxon>
        <taxon>Agaricomycotina</taxon>
        <taxon>Agaricomycetes</taxon>
        <taxon>Agaricomycetidae</taxon>
        <taxon>Agaricales</taxon>
        <taxon>Agaricineae</taxon>
        <taxon>Strophariaceae</taxon>
        <taxon>Hypholoma</taxon>
    </lineage>
</organism>
<keyword evidence="3" id="KW-1185">Reference proteome</keyword>
<dbReference type="AlphaFoldDB" id="A0A0D2KPJ0"/>
<name>A0A0D2KPJ0_HYPSF</name>
<reference evidence="3" key="1">
    <citation type="submission" date="2014-04" db="EMBL/GenBank/DDBJ databases">
        <title>Evolutionary Origins and Diversification of the Mycorrhizal Mutualists.</title>
        <authorList>
            <consortium name="DOE Joint Genome Institute"/>
            <consortium name="Mycorrhizal Genomics Consortium"/>
            <person name="Kohler A."/>
            <person name="Kuo A."/>
            <person name="Nagy L.G."/>
            <person name="Floudas D."/>
            <person name="Copeland A."/>
            <person name="Barry K.W."/>
            <person name="Cichocki N."/>
            <person name="Veneault-Fourrey C."/>
            <person name="LaButti K."/>
            <person name="Lindquist E.A."/>
            <person name="Lipzen A."/>
            <person name="Lundell T."/>
            <person name="Morin E."/>
            <person name="Murat C."/>
            <person name="Riley R."/>
            <person name="Ohm R."/>
            <person name="Sun H."/>
            <person name="Tunlid A."/>
            <person name="Henrissat B."/>
            <person name="Grigoriev I.V."/>
            <person name="Hibbett D.S."/>
            <person name="Martin F."/>
        </authorList>
    </citation>
    <scope>NUCLEOTIDE SEQUENCE [LARGE SCALE GENOMIC DNA]</scope>
    <source>
        <strain evidence="3">FD-334 SS-4</strain>
    </source>
</reference>